<keyword evidence="1" id="KW-0812">Transmembrane</keyword>
<dbReference type="AlphaFoldDB" id="A0A2K8KVP9"/>
<dbReference type="EMBL" id="CP018799">
    <property type="protein sequence ID" value="ATX78682.1"/>
    <property type="molecule type" value="Genomic_DNA"/>
</dbReference>
<keyword evidence="1" id="KW-0472">Membrane</keyword>
<reference evidence="2 3" key="1">
    <citation type="submission" date="2016-12" db="EMBL/GenBank/DDBJ databases">
        <title>Isolation and genomic insights into novel planktonic Zetaproteobacteria from stratified waters of the Chesapeake Bay.</title>
        <authorList>
            <person name="McAllister S.M."/>
            <person name="Kato S."/>
            <person name="Chan C.S."/>
            <person name="Chiu B.K."/>
            <person name="Field E.K."/>
        </authorList>
    </citation>
    <scope>NUCLEOTIDE SEQUENCE [LARGE SCALE GENOMIC DNA]</scope>
    <source>
        <strain evidence="2 3">CP-5</strain>
    </source>
</reference>
<proteinExistence type="predicted"/>
<sequence length="128" mass="13808">MDAYLHSLIAYAIVVNIVAIPLILLGRKFGLRCHPFEYVVLYLCWGVFVLLVGSVFNDLNDAMMQLDVSNGALNAIFGVAGFLAGLSLLPKILFANKGANSTLLTSLTSVCISVIYAKFAVIAFLFTS</sequence>
<name>A0A2K8KVP9_MARES</name>
<keyword evidence="3" id="KW-1185">Reference proteome</keyword>
<organism evidence="2 3">
    <name type="scientific">Mariprofundus aestuarium</name>
    <dbReference type="NCBI Taxonomy" id="1921086"/>
    <lineage>
        <taxon>Bacteria</taxon>
        <taxon>Pseudomonadati</taxon>
        <taxon>Pseudomonadota</taxon>
        <taxon>Candidatius Mariprofundia</taxon>
        <taxon>Mariprofundales</taxon>
        <taxon>Mariprofundaceae</taxon>
        <taxon>Mariprofundus</taxon>
    </lineage>
</organism>
<dbReference type="Proteomes" id="UP000231701">
    <property type="component" value="Chromosome"/>
</dbReference>
<dbReference type="OrthoDB" id="5295417at2"/>
<evidence type="ECO:0000256" key="1">
    <source>
        <dbReference type="SAM" id="Phobius"/>
    </source>
</evidence>
<feature type="transmembrane region" description="Helical" evidence="1">
    <location>
        <begin position="68"/>
        <end position="89"/>
    </location>
</feature>
<feature type="transmembrane region" description="Helical" evidence="1">
    <location>
        <begin position="6"/>
        <end position="26"/>
    </location>
</feature>
<feature type="transmembrane region" description="Helical" evidence="1">
    <location>
        <begin position="101"/>
        <end position="126"/>
    </location>
</feature>
<dbReference type="KEGG" id="maes:Ga0123461_0230"/>
<keyword evidence="1" id="KW-1133">Transmembrane helix</keyword>
<dbReference type="RefSeq" id="WP_100276665.1">
    <property type="nucleotide sequence ID" value="NZ_CP018799.1"/>
</dbReference>
<feature type="transmembrane region" description="Helical" evidence="1">
    <location>
        <begin position="38"/>
        <end position="56"/>
    </location>
</feature>
<evidence type="ECO:0000313" key="3">
    <source>
        <dbReference type="Proteomes" id="UP000231701"/>
    </source>
</evidence>
<protein>
    <submittedName>
        <fullName evidence="2">Uncharacterized protein</fullName>
    </submittedName>
</protein>
<accession>A0A2K8KVP9</accession>
<gene>
    <name evidence="2" type="ORF">Ga0123461_0230</name>
</gene>
<evidence type="ECO:0000313" key="2">
    <source>
        <dbReference type="EMBL" id="ATX78682.1"/>
    </source>
</evidence>